<dbReference type="AlphaFoldDB" id="A0A8D2IFG6"/>
<feature type="domain" description="FAM234A/B beta-propeller" evidence="7">
    <location>
        <begin position="79"/>
        <end position="513"/>
    </location>
</feature>
<evidence type="ECO:0000313" key="9">
    <source>
        <dbReference type="Proteomes" id="UP000694545"/>
    </source>
</evidence>
<evidence type="ECO:0000256" key="3">
    <source>
        <dbReference type="ARBA" id="ARBA00022989"/>
    </source>
</evidence>
<dbReference type="Ensembl" id="ENSVKKT00000000044.1">
    <property type="protein sequence ID" value="ENSVKKP00000000043.1"/>
    <property type="gene ID" value="ENSVKKG00000000024.1"/>
</dbReference>
<comment type="subcellular location">
    <subcellularLocation>
        <location evidence="1">Membrane</location>
        <topology evidence="1">Single-pass membrane protein</topology>
    </subcellularLocation>
</comment>
<name>A0A8D2IFG6_VARKO</name>
<dbReference type="InterPro" id="IPR045232">
    <property type="entry name" value="FAM234"/>
</dbReference>
<evidence type="ECO:0000256" key="5">
    <source>
        <dbReference type="ARBA" id="ARBA00025791"/>
    </source>
</evidence>
<dbReference type="SUPFAM" id="SSF50998">
    <property type="entry name" value="Quinoprotein alcohol dehydrogenase-like"/>
    <property type="match status" value="1"/>
</dbReference>
<dbReference type="PANTHER" id="PTHR21419:SF7">
    <property type="entry name" value="PROTEIN FAM234A"/>
    <property type="match status" value="1"/>
</dbReference>
<keyword evidence="2 6" id="KW-0812">Transmembrane</keyword>
<evidence type="ECO:0000256" key="2">
    <source>
        <dbReference type="ARBA" id="ARBA00022692"/>
    </source>
</evidence>
<dbReference type="OMA" id="FMFWGLM"/>
<keyword evidence="3 6" id="KW-1133">Transmembrane helix</keyword>
<evidence type="ECO:0000313" key="8">
    <source>
        <dbReference type="Ensembl" id="ENSVKKP00000000043.1"/>
    </source>
</evidence>
<keyword evidence="9" id="KW-1185">Reference proteome</keyword>
<dbReference type="InterPro" id="IPR011047">
    <property type="entry name" value="Quinoprotein_ADH-like_sf"/>
</dbReference>
<dbReference type="PANTHER" id="PTHR21419">
    <property type="match status" value="1"/>
</dbReference>
<reference evidence="8" key="2">
    <citation type="submission" date="2025-09" db="UniProtKB">
        <authorList>
            <consortium name="Ensembl"/>
        </authorList>
    </citation>
    <scope>IDENTIFICATION</scope>
</reference>
<reference evidence="8" key="1">
    <citation type="submission" date="2025-08" db="UniProtKB">
        <authorList>
            <consortium name="Ensembl"/>
        </authorList>
    </citation>
    <scope>IDENTIFICATION</scope>
</reference>
<protein>
    <submittedName>
        <fullName evidence="8">Family with sequence similarity 234 member A</fullName>
    </submittedName>
</protein>
<accession>A0A8D2IFG6</accession>
<dbReference type="GO" id="GO:0009986">
    <property type="term" value="C:cell surface"/>
    <property type="evidence" value="ECO:0007669"/>
    <property type="project" value="TreeGrafter"/>
</dbReference>
<feature type="transmembrane region" description="Helical" evidence="6">
    <location>
        <begin position="46"/>
        <end position="67"/>
    </location>
</feature>
<evidence type="ECO:0000259" key="7">
    <source>
        <dbReference type="Pfam" id="PF23727"/>
    </source>
</evidence>
<proteinExistence type="inferred from homology"/>
<dbReference type="Proteomes" id="UP000694545">
    <property type="component" value="Unplaced"/>
</dbReference>
<comment type="similarity">
    <text evidence="5">Belongs to the FAM234 family.</text>
</comment>
<dbReference type="InterPro" id="IPR055409">
    <property type="entry name" value="Beta-prop_FAM234A_B"/>
</dbReference>
<dbReference type="GO" id="GO:0016020">
    <property type="term" value="C:membrane"/>
    <property type="evidence" value="ECO:0007669"/>
    <property type="project" value="UniProtKB-SubCell"/>
</dbReference>
<sequence>MENKDLEAEIHPLKNEECKAIEGPAKCAEKEGGASRKSGRLSRWRTAAFFLSLFLCLLVVFAFSFIIPCPVRPISQRTWHRTYDNAATYTFLAVADVDKDRVQDVLFAFKAAAAGELNNAGQGFATPCAFVAAHSGTNGSTLWQRPVAKDLLWMDCSAEQEDSPACLLIGKPDFLAALDLETGQTLWQRAANFGANSTVLSPLLKVPDVSGDGVPDLLVFAAVGEEVSCFHSGKDGTQIGFSGSFRVPGRTGHLLQVTPAGAHYVLFRTGERGAFERRAAASWPKHPPLRDGSWPAGRPADSGDIHYLTKMPAKLGTNLLVARSSVLELVDGQHLAPTWMECQGLRPPQLRGTFSLQVMIVESRSGDIKWQVELSQGAWTPRPASLATTDHRSAFLFWGTYEGDTNGTVSREWRASCNPHLYLFHPSLPNVLLDMSSSTEPIAAFEGVLFERSRHACYVLLTGPRVGSAPGSIVLSKRKLKEDVVGSRVIWLSSLAPDTEQHVRERFLRMRYRSLR</sequence>
<organism evidence="8 9">
    <name type="scientific">Varanus komodoensis</name>
    <name type="common">Komodo dragon</name>
    <dbReference type="NCBI Taxonomy" id="61221"/>
    <lineage>
        <taxon>Eukaryota</taxon>
        <taxon>Metazoa</taxon>
        <taxon>Chordata</taxon>
        <taxon>Craniata</taxon>
        <taxon>Vertebrata</taxon>
        <taxon>Euteleostomi</taxon>
        <taxon>Lepidosauria</taxon>
        <taxon>Squamata</taxon>
        <taxon>Bifurcata</taxon>
        <taxon>Unidentata</taxon>
        <taxon>Episquamata</taxon>
        <taxon>Toxicofera</taxon>
        <taxon>Anguimorpha</taxon>
        <taxon>Paleoanguimorpha</taxon>
        <taxon>Varanoidea</taxon>
        <taxon>Varanidae</taxon>
        <taxon>Varanus</taxon>
    </lineage>
</organism>
<dbReference type="Pfam" id="PF23727">
    <property type="entry name" value="Beta-prop_FAM234A_B"/>
    <property type="match status" value="1"/>
</dbReference>
<evidence type="ECO:0000256" key="4">
    <source>
        <dbReference type="ARBA" id="ARBA00023136"/>
    </source>
</evidence>
<keyword evidence="4 6" id="KW-0472">Membrane</keyword>
<evidence type="ECO:0000256" key="1">
    <source>
        <dbReference type="ARBA" id="ARBA00004167"/>
    </source>
</evidence>
<evidence type="ECO:0000256" key="6">
    <source>
        <dbReference type="SAM" id="Phobius"/>
    </source>
</evidence>